<dbReference type="PROSITE" id="PS01125">
    <property type="entry name" value="ROK"/>
    <property type="match status" value="1"/>
</dbReference>
<organism evidence="2 3">
    <name type="scientific">Candidatus Limadaptatus stercorigallinarum</name>
    <dbReference type="NCBI Taxonomy" id="2840845"/>
    <lineage>
        <taxon>Bacteria</taxon>
        <taxon>Bacillati</taxon>
        <taxon>Bacillota</taxon>
        <taxon>Clostridia</taxon>
        <taxon>Eubacteriales</taxon>
        <taxon>Candidatus Limadaptatus</taxon>
    </lineage>
</organism>
<dbReference type="PANTHER" id="PTHR18964">
    <property type="entry name" value="ROK (REPRESSOR, ORF, KINASE) FAMILY"/>
    <property type="match status" value="1"/>
</dbReference>
<dbReference type="InterPro" id="IPR049874">
    <property type="entry name" value="ROK_cs"/>
</dbReference>
<dbReference type="SUPFAM" id="SSF53067">
    <property type="entry name" value="Actin-like ATPase domain"/>
    <property type="match status" value="1"/>
</dbReference>
<evidence type="ECO:0000313" key="3">
    <source>
        <dbReference type="Proteomes" id="UP000824088"/>
    </source>
</evidence>
<dbReference type="Pfam" id="PF00480">
    <property type="entry name" value="ROK"/>
    <property type="match status" value="1"/>
</dbReference>
<gene>
    <name evidence="2" type="ORF">IAD51_03280</name>
</gene>
<sequence>MLYIGVDIGGMSVKAGLVDENGKITVKSSAVTRADAPAEEIVADIAALVEKVAELGGVKVGETGGVGVGSPGSVDDAAGVIRYSCNINFVRTPFVALMRSRLGIDNVKISNDANCAALGETMFGAGRGAKNSVTVTLGTGVGTGIVVDGRLLTGNKSAGAEGGHVIIKAGGVKCGCGKRGCFEAYASATALMRQTAEAAARHPESLLAKMAAESGIDGKTAFIAAKQGDKTAKRVISNYIRYVGTGLVGFANVFYPEVFIIGGGISKEGDALIVPLRRFIKKNAYGAEFNPPIDVVAATLGNDAGIIGAAALAMAD</sequence>
<dbReference type="InterPro" id="IPR043129">
    <property type="entry name" value="ATPase_NBD"/>
</dbReference>
<dbReference type="Gene3D" id="3.30.420.40">
    <property type="match status" value="2"/>
</dbReference>
<evidence type="ECO:0000256" key="1">
    <source>
        <dbReference type="ARBA" id="ARBA00006479"/>
    </source>
</evidence>
<dbReference type="EMBL" id="DVMN01000057">
    <property type="protein sequence ID" value="HIU21249.1"/>
    <property type="molecule type" value="Genomic_DNA"/>
</dbReference>
<dbReference type="PANTHER" id="PTHR18964:SF149">
    <property type="entry name" value="BIFUNCTIONAL UDP-N-ACETYLGLUCOSAMINE 2-EPIMERASE_N-ACETYLMANNOSAMINE KINASE"/>
    <property type="match status" value="1"/>
</dbReference>
<reference evidence="2" key="2">
    <citation type="journal article" date="2021" name="PeerJ">
        <title>Extensive microbial diversity within the chicken gut microbiome revealed by metagenomics and culture.</title>
        <authorList>
            <person name="Gilroy R."/>
            <person name="Ravi A."/>
            <person name="Getino M."/>
            <person name="Pursley I."/>
            <person name="Horton D.L."/>
            <person name="Alikhan N.F."/>
            <person name="Baker D."/>
            <person name="Gharbi K."/>
            <person name="Hall N."/>
            <person name="Watson M."/>
            <person name="Adriaenssens E.M."/>
            <person name="Foster-Nyarko E."/>
            <person name="Jarju S."/>
            <person name="Secka A."/>
            <person name="Antonio M."/>
            <person name="Oren A."/>
            <person name="Chaudhuri R.R."/>
            <person name="La Ragione R."/>
            <person name="Hildebrand F."/>
            <person name="Pallen M.J."/>
        </authorList>
    </citation>
    <scope>NUCLEOTIDE SEQUENCE</scope>
    <source>
        <strain evidence="2">1063</strain>
    </source>
</reference>
<protein>
    <submittedName>
        <fullName evidence="2">ROK family protein</fullName>
    </submittedName>
</protein>
<dbReference type="Proteomes" id="UP000824088">
    <property type="component" value="Unassembled WGS sequence"/>
</dbReference>
<reference evidence="2" key="1">
    <citation type="submission" date="2020-10" db="EMBL/GenBank/DDBJ databases">
        <authorList>
            <person name="Gilroy R."/>
        </authorList>
    </citation>
    <scope>NUCLEOTIDE SEQUENCE</scope>
    <source>
        <strain evidence="2">1063</strain>
    </source>
</reference>
<dbReference type="AlphaFoldDB" id="A0A9D1L197"/>
<comment type="similarity">
    <text evidence="1">Belongs to the ROK (NagC/XylR) family.</text>
</comment>
<name>A0A9D1L197_9FIRM</name>
<comment type="caution">
    <text evidence="2">The sequence shown here is derived from an EMBL/GenBank/DDBJ whole genome shotgun (WGS) entry which is preliminary data.</text>
</comment>
<proteinExistence type="inferred from homology"/>
<evidence type="ECO:0000313" key="2">
    <source>
        <dbReference type="EMBL" id="HIU21249.1"/>
    </source>
</evidence>
<accession>A0A9D1L197</accession>
<dbReference type="InterPro" id="IPR000600">
    <property type="entry name" value="ROK"/>
</dbReference>